<dbReference type="EMBL" id="CAAHCR010000001">
    <property type="protein sequence ID" value="VGL42959.1"/>
    <property type="molecule type" value="Genomic_DNA"/>
</dbReference>
<name>A0A486MWH8_KLEPN</name>
<gene>
    <name evidence="1" type="ORF">SAMEA4873647_00592</name>
</gene>
<reference evidence="1" key="1">
    <citation type="submission" date="2019-03" db="EMBL/GenBank/DDBJ databases">
        <authorList>
            <consortium name="Pathogen Informatics"/>
        </authorList>
    </citation>
    <scope>NUCLEOTIDE SEQUENCE</scope>
    <source>
        <strain evidence="1">5012STDY7626445</strain>
    </source>
</reference>
<proteinExistence type="predicted"/>
<accession>A0A486MWH8</accession>
<sequence length="77" mass="8890">MRTVYPNKLHVGNANIFKRYANVWRKLVIRYKWTVCKYAAAGDNAIHLFAADEPYFFALWRKCESSSGAGYMIEPGL</sequence>
<organism evidence="1">
    <name type="scientific">Klebsiella pneumoniae</name>
    <dbReference type="NCBI Taxonomy" id="573"/>
    <lineage>
        <taxon>Bacteria</taxon>
        <taxon>Pseudomonadati</taxon>
        <taxon>Pseudomonadota</taxon>
        <taxon>Gammaproteobacteria</taxon>
        <taxon>Enterobacterales</taxon>
        <taxon>Enterobacteriaceae</taxon>
        <taxon>Klebsiella/Raoultella group</taxon>
        <taxon>Klebsiella</taxon>
        <taxon>Klebsiella pneumoniae complex</taxon>
    </lineage>
</organism>
<evidence type="ECO:0000313" key="1">
    <source>
        <dbReference type="EMBL" id="VGL42959.1"/>
    </source>
</evidence>
<dbReference type="AlphaFoldDB" id="A0A486MWH8"/>
<protein>
    <submittedName>
        <fullName evidence="1">Uncharacterized protein</fullName>
    </submittedName>
</protein>